<evidence type="ECO:0000313" key="10">
    <source>
        <dbReference type="Proteomes" id="UP001597337"/>
    </source>
</evidence>
<dbReference type="Gene3D" id="3.30.70.100">
    <property type="match status" value="1"/>
</dbReference>
<protein>
    <recommendedName>
        <fullName evidence="7">Small-conductance mechanosensitive channel</fullName>
    </recommendedName>
</protein>
<comment type="subcellular location">
    <subcellularLocation>
        <location evidence="7">Cell inner membrane</location>
        <topology evidence="7">Multi-pass membrane protein</topology>
    </subcellularLocation>
    <subcellularLocation>
        <location evidence="1">Cell membrane</location>
        <topology evidence="1">Multi-pass membrane protein</topology>
    </subcellularLocation>
</comment>
<gene>
    <name evidence="9" type="ORF">ACFSJC_15245</name>
</gene>
<dbReference type="Gene3D" id="2.60.120.10">
    <property type="entry name" value="Jelly Rolls"/>
    <property type="match status" value="1"/>
</dbReference>
<dbReference type="InterPro" id="IPR006685">
    <property type="entry name" value="MscS_channel_2nd"/>
</dbReference>
<keyword evidence="7" id="KW-0406">Ion transport</keyword>
<feature type="transmembrane region" description="Helical" evidence="7">
    <location>
        <begin position="120"/>
        <end position="139"/>
    </location>
</feature>
<evidence type="ECO:0000313" key="9">
    <source>
        <dbReference type="EMBL" id="MFD2113205.1"/>
    </source>
</evidence>
<dbReference type="EMBL" id="JBHUHX010000046">
    <property type="protein sequence ID" value="MFD2113205.1"/>
    <property type="molecule type" value="Genomic_DNA"/>
</dbReference>
<dbReference type="Pfam" id="PF00027">
    <property type="entry name" value="cNMP_binding"/>
    <property type="match status" value="1"/>
</dbReference>
<accession>A0ABW4YC41</accession>
<dbReference type="Pfam" id="PF00924">
    <property type="entry name" value="MS_channel_2nd"/>
    <property type="match status" value="1"/>
</dbReference>
<evidence type="ECO:0000256" key="7">
    <source>
        <dbReference type="RuleBase" id="RU369025"/>
    </source>
</evidence>
<dbReference type="InterPro" id="IPR011066">
    <property type="entry name" value="MscS_channel_C_sf"/>
</dbReference>
<dbReference type="PANTHER" id="PTHR30221:SF1">
    <property type="entry name" value="SMALL-CONDUCTANCE MECHANOSENSITIVE CHANNEL"/>
    <property type="match status" value="1"/>
</dbReference>
<keyword evidence="7" id="KW-0997">Cell inner membrane</keyword>
<dbReference type="Gene3D" id="1.10.287.1260">
    <property type="match status" value="1"/>
</dbReference>
<keyword evidence="7" id="KW-0407">Ion channel</keyword>
<keyword evidence="5 7" id="KW-1133">Transmembrane helix</keyword>
<evidence type="ECO:0000256" key="6">
    <source>
        <dbReference type="ARBA" id="ARBA00023136"/>
    </source>
</evidence>
<comment type="function">
    <text evidence="7">Mechanosensitive channel that participates in the regulation of osmotic pressure changes within the cell, opening in response to stretch forces in the membrane lipid bilayer, without the need for other proteins. Contributes to normal resistance to hypoosmotic shock. Forms an ion channel of 1.0 nanosiemens conductance with a slight preference for anions.</text>
</comment>
<dbReference type="Gene3D" id="2.30.30.60">
    <property type="match status" value="1"/>
</dbReference>
<evidence type="ECO:0000259" key="8">
    <source>
        <dbReference type="PROSITE" id="PS50042"/>
    </source>
</evidence>
<dbReference type="InterPro" id="IPR014710">
    <property type="entry name" value="RmlC-like_jellyroll"/>
</dbReference>
<feature type="transmembrane region" description="Helical" evidence="7">
    <location>
        <begin position="81"/>
        <end position="100"/>
    </location>
</feature>
<feature type="transmembrane region" description="Helical" evidence="7">
    <location>
        <begin position="145"/>
        <end position="163"/>
    </location>
</feature>
<comment type="caution">
    <text evidence="7">Lacks conserved residue(s) required for the propagation of feature annotation.</text>
</comment>
<keyword evidence="10" id="KW-1185">Reference proteome</keyword>
<dbReference type="InterPro" id="IPR011014">
    <property type="entry name" value="MscS_channel_TM-2"/>
</dbReference>
<evidence type="ECO:0000256" key="1">
    <source>
        <dbReference type="ARBA" id="ARBA00004651"/>
    </source>
</evidence>
<reference evidence="10" key="1">
    <citation type="journal article" date="2019" name="Int. J. Syst. Evol. Microbiol.">
        <title>The Global Catalogue of Microorganisms (GCM) 10K type strain sequencing project: providing services to taxonomists for standard genome sequencing and annotation.</title>
        <authorList>
            <consortium name="The Broad Institute Genomics Platform"/>
            <consortium name="The Broad Institute Genome Sequencing Center for Infectious Disease"/>
            <person name="Wu L."/>
            <person name="Ma J."/>
        </authorList>
    </citation>
    <scope>NUCLEOTIDE SEQUENCE [LARGE SCALE GENOMIC DNA]</scope>
    <source>
        <strain evidence="10">KACC 12597</strain>
    </source>
</reference>
<dbReference type="SUPFAM" id="SSF51206">
    <property type="entry name" value="cAMP-binding domain-like"/>
    <property type="match status" value="1"/>
</dbReference>
<comment type="subunit">
    <text evidence="7">Homoheptamer.</text>
</comment>
<dbReference type="SMART" id="SM00100">
    <property type="entry name" value="cNMP"/>
    <property type="match status" value="1"/>
</dbReference>
<dbReference type="SUPFAM" id="SSF50182">
    <property type="entry name" value="Sm-like ribonucleoproteins"/>
    <property type="match status" value="1"/>
</dbReference>
<evidence type="ECO:0000256" key="5">
    <source>
        <dbReference type="ARBA" id="ARBA00022989"/>
    </source>
</evidence>
<dbReference type="InterPro" id="IPR018490">
    <property type="entry name" value="cNMP-bd_dom_sf"/>
</dbReference>
<name>A0ABW4YC41_9GAMM</name>
<evidence type="ECO:0000256" key="4">
    <source>
        <dbReference type="ARBA" id="ARBA00022692"/>
    </source>
</evidence>
<dbReference type="CDD" id="cd00038">
    <property type="entry name" value="CAP_ED"/>
    <property type="match status" value="1"/>
</dbReference>
<comment type="caution">
    <text evidence="9">The sequence shown here is derived from an EMBL/GenBank/DDBJ whole genome shotgun (WGS) entry which is preliminary data.</text>
</comment>
<dbReference type="InterPro" id="IPR023408">
    <property type="entry name" value="MscS_beta-dom_sf"/>
</dbReference>
<dbReference type="InterPro" id="IPR045275">
    <property type="entry name" value="MscS_archaea/bacteria_type"/>
</dbReference>
<organism evidence="9 10">
    <name type="scientific">Thiorhodococcus fuscus</name>
    <dbReference type="NCBI Taxonomy" id="527200"/>
    <lineage>
        <taxon>Bacteria</taxon>
        <taxon>Pseudomonadati</taxon>
        <taxon>Pseudomonadota</taxon>
        <taxon>Gammaproteobacteria</taxon>
        <taxon>Chromatiales</taxon>
        <taxon>Chromatiaceae</taxon>
        <taxon>Thiorhodococcus</taxon>
    </lineage>
</organism>
<feature type="domain" description="Cyclic nucleotide-binding" evidence="8">
    <location>
        <begin position="354"/>
        <end position="474"/>
    </location>
</feature>
<dbReference type="InterPro" id="IPR000595">
    <property type="entry name" value="cNMP-bd_dom"/>
</dbReference>
<keyword evidence="7" id="KW-0813">Transport</keyword>
<keyword evidence="6 7" id="KW-0472">Membrane</keyword>
<evidence type="ECO:0000256" key="3">
    <source>
        <dbReference type="ARBA" id="ARBA00022475"/>
    </source>
</evidence>
<dbReference type="InterPro" id="IPR010920">
    <property type="entry name" value="LSM_dom_sf"/>
</dbReference>
<dbReference type="SUPFAM" id="SSF82861">
    <property type="entry name" value="Mechanosensitive channel protein MscS (YggB), transmembrane region"/>
    <property type="match status" value="1"/>
</dbReference>
<dbReference type="PANTHER" id="PTHR30221">
    <property type="entry name" value="SMALL-CONDUCTANCE MECHANOSENSITIVE CHANNEL"/>
    <property type="match status" value="1"/>
</dbReference>
<sequence>MNKLFDILAYDNWDLLLGALLVVLFGRLVAWMLDGKSGNPRFPRIVALIDLILLPCAFLVGGALVRLVAHLFDIPGVYDSIRSLTLLLAYLSAGWALARLIEVVLLDRADEELSERIPKLVTGLIYVAMMALGGAVYLWQLGYSFTGIWVSTGVAAAVLGLALQKTLGDLFSGVALGIERPFRLGDWVELTNGTIGQVVDMNWRATWLRGWDNSTHIIPNSQMAGQMIKNLHDAQHLYAPWYFVKIPAEVDPRFATALMLEAALRCENVLKFPYPVVRLADATSVPYSYMVWVHLKNYPTMFRAREELFREIHRGLQAAGIEVAPEVHEIRTRRAQITQAEPPSLLLALQSLDLSGFLTGEELERLASRAAFCQFDSGRIILAEGVQSEAFYVVTAGLIEAAVTLSDRSRKVTETLGPGKYFGITSMLTTDPSFLEYTAKSDVNLIRIDLECVRGLLSERPELSERLAEVVKERLDAAEAARFASRQPARSLSMRDIRERIEGLVLRPSRRHRGRWTPMP</sequence>
<evidence type="ECO:0000256" key="2">
    <source>
        <dbReference type="ARBA" id="ARBA00008017"/>
    </source>
</evidence>
<dbReference type="PROSITE" id="PS50042">
    <property type="entry name" value="CNMP_BINDING_3"/>
    <property type="match status" value="1"/>
</dbReference>
<dbReference type="RefSeq" id="WP_386027918.1">
    <property type="nucleotide sequence ID" value="NZ_JBHUHX010000046.1"/>
</dbReference>
<dbReference type="SUPFAM" id="SSF82689">
    <property type="entry name" value="Mechanosensitive channel protein MscS (YggB), C-terminal domain"/>
    <property type="match status" value="1"/>
</dbReference>
<feature type="transmembrane region" description="Helical" evidence="7">
    <location>
        <begin position="15"/>
        <end position="33"/>
    </location>
</feature>
<feature type="transmembrane region" description="Helical" evidence="7">
    <location>
        <begin position="45"/>
        <end position="69"/>
    </location>
</feature>
<keyword evidence="4 7" id="KW-0812">Transmembrane</keyword>
<comment type="similarity">
    <text evidence="2 7">Belongs to the MscS (TC 1.A.23) family.</text>
</comment>
<proteinExistence type="inferred from homology"/>
<keyword evidence="3" id="KW-1003">Cell membrane</keyword>
<dbReference type="Proteomes" id="UP001597337">
    <property type="component" value="Unassembled WGS sequence"/>
</dbReference>